<dbReference type="EMBL" id="UINC01159863">
    <property type="protein sequence ID" value="SVD58185.1"/>
    <property type="molecule type" value="Genomic_DNA"/>
</dbReference>
<dbReference type="AlphaFoldDB" id="A0A382WIL7"/>
<name>A0A382WIL7_9ZZZZ</name>
<feature type="non-terminal residue" evidence="1">
    <location>
        <position position="1"/>
    </location>
</feature>
<protein>
    <submittedName>
        <fullName evidence="1">Uncharacterized protein</fullName>
    </submittedName>
</protein>
<organism evidence="1">
    <name type="scientific">marine metagenome</name>
    <dbReference type="NCBI Taxonomy" id="408172"/>
    <lineage>
        <taxon>unclassified sequences</taxon>
        <taxon>metagenomes</taxon>
        <taxon>ecological metagenomes</taxon>
    </lineage>
</organism>
<proteinExistence type="predicted"/>
<sequence length="46" mass="5645">YCVYRIILTLLPILSLRNTFNKEQRKSNIRKQVKKMDIRDAEYEDK</sequence>
<reference evidence="1" key="1">
    <citation type="submission" date="2018-05" db="EMBL/GenBank/DDBJ databases">
        <authorList>
            <person name="Lanie J.A."/>
            <person name="Ng W.-L."/>
            <person name="Kazmierczak K.M."/>
            <person name="Andrzejewski T.M."/>
            <person name="Davidsen T.M."/>
            <person name="Wayne K.J."/>
            <person name="Tettelin H."/>
            <person name="Glass J.I."/>
            <person name="Rusch D."/>
            <person name="Podicherti R."/>
            <person name="Tsui H.-C.T."/>
            <person name="Winkler M.E."/>
        </authorList>
    </citation>
    <scope>NUCLEOTIDE SEQUENCE</scope>
</reference>
<evidence type="ECO:0000313" key="1">
    <source>
        <dbReference type="EMBL" id="SVD58185.1"/>
    </source>
</evidence>
<accession>A0A382WIL7</accession>
<gene>
    <name evidence="1" type="ORF">METZ01_LOCUS411039</name>
</gene>